<accession>A0A5C3LC66</accession>
<evidence type="ECO:0000313" key="3">
    <source>
        <dbReference type="Proteomes" id="UP000307440"/>
    </source>
</evidence>
<organism evidence="2 3">
    <name type="scientific">Coprinopsis marcescibilis</name>
    <name type="common">Agaric fungus</name>
    <name type="synonym">Psathyrella marcescibilis</name>
    <dbReference type="NCBI Taxonomy" id="230819"/>
    <lineage>
        <taxon>Eukaryota</taxon>
        <taxon>Fungi</taxon>
        <taxon>Dikarya</taxon>
        <taxon>Basidiomycota</taxon>
        <taxon>Agaricomycotina</taxon>
        <taxon>Agaricomycetes</taxon>
        <taxon>Agaricomycetidae</taxon>
        <taxon>Agaricales</taxon>
        <taxon>Agaricineae</taxon>
        <taxon>Psathyrellaceae</taxon>
        <taxon>Coprinopsis</taxon>
    </lineage>
</organism>
<dbReference type="OrthoDB" id="10267139at2759"/>
<dbReference type="AlphaFoldDB" id="A0A5C3LC66"/>
<dbReference type="PANTHER" id="PTHR31240">
    <property type="entry name" value="MATERNAL EFFECT EMBRYO ARREST 18"/>
    <property type="match status" value="1"/>
</dbReference>
<feature type="region of interest" description="Disordered" evidence="1">
    <location>
        <begin position="36"/>
        <end position="56"/>
    </location>
</feature>
<dbReference type="Proteomes" id="UP000307440">
    <property type="component" value="Unassembled WGS sequence"/>
</dbReference>
<name>A0A5C3LC66_COPMA</name>
<dbReference type="EMBL" id="ML210146">
    <property type="protein sequence ID" value="TFK30654.1"/>
    <property type="molecule type" value="Genomic_DNA"/>
</dbReference>
<dbReference type="Pfam" id="PF01933">
    <property type="entry name" value="CofD"/>
    <property type="match status" value="1"/>
</dbReference>
<dbReference type="GO" id="GO:0043743">
    <property type="term" value="F:LPPG:FO 2-phospho-L-lactate transferase activity"/>
    <property type="evidence" value="ECO:0007669"/>
    <property type="project" value="InterPro"/>
</dbReference>
<dbReference type="SUPFAM" id="SSF142338">
    <property type="entry name" value="CofD-like"/>
    <property type="match status" value="1"/>
</dbReference>
<feature type="region of interest" description="Disordered" evidence="1">
    <location>
        <begin position="1"/>
        <end position="24"/>
    </location>
</feature>
<gene>
    <name evidence="2" type="ORF">FA15DRAFT_699091</name>
</gene>
<dbReference type="Gene3D" id="3.40.50.10680">
    <property type="entry name" value="CofD-like domains"/>
    <property type="match status" value="1"/>
</dbReference>
<reference evidence="2 3" key="1">
    <citation type="journal article" date="2019" name="Nat. Ecol. Evol.">
        <title>Megaphylogeny resolves global patterns of mushroom evolution.</title>
        <authorList>
            <person name="Varga T."/>
            <person name="Krizsan K."/>
            <person name="Foldi C."/>
            <person name="Dima B."/>
            <person name="Sanchez-Garcia M."/>
            <person name="Sanchez-Ramirez S."/>
            <person name="Szollosi G.J."/>
            <person name="Szarkandi J.G."/>
            <person name="Papp V."/>
            <person name="Albert L."/>
            <person name="Andreopoulos W."/>
            <person name="Angelini C."/>
            <person name="Antonin V."/>
            <person name="Barry K.W."/>
            <person name="Bougher N.L."/>
            <person name="Buchanan P."/>
            <person name="Buyck B."/>
            <person name="Bense V."/>
            <person name="Catcheside P."/>
            <person name="Chovatia M."/>
            <person name="Cooper J."/>
            <person name="Damon W."/>
            <person name="Desjardin D."/>
            <person name="Finy P."/>
            <person name="Geml J."/>
            <person name="Haridas S."/>
            <person name="Hughes K."/>
            <person name="Justo A."/>
            <person name="Karasinski D."/>
            <person name="Kautmanova I."/>
            <person name="Kiss B."/>
            <person name="Kocsube S."/>
            <person name="Kotiranta H."/>
            <person name="LaButti K.M."/>
            <person name="Lechner B.E."/>
            <person name="Liimatainen K."/>
            <person name="Lipzen A."/>
            <person name="Lukacs Z."/>
            <person name="Mihaltcheva S."/>
            <person name="Morgado L.N."/>
            <person name="Niskanen T."/>
            <person name="Noordeloos M.E."/>
            <person name="Ohm R.A."/>
            <person name="Ortiz-Santana B."/>
            <person name="Ovrebo C."/>
            <person name="Racz N."/>
            <person name="Riley R."/>
            <person name="Savchenko A."/>
            <person name="Shiryaev A."/>
            <person name="Soop K."/>
            <person name="Spirin V."/>
            <person name="Szebenyi C."/>
            <person name="Tomsovsky M."/>
            <person name="Tulloss R.E."/>
            <person name="Uehling J."/>
            <person name="Grigoriev I.V."/>
            <person name="Vagvolgyi C."/>
            <person name="Papp T."/>
            <person name="Martin F.M."/>
            <person name="Miettinen O."/>
            <person name="Hibbett D.S."/>
            <person name="Nagy L.G."/>
        </authorList>
    </citation>
    <scope>NUCLEOTIDE SEQUENCE [LARGE SCALE GENOMIC DNA]</scope>
    <source>
        <strain evidence="2 3">CBS 121175</strain>
    </source>
</reference>
<dbReference type="InterPro" id="IPR038136">
    <property type="entry name" value="CofD-like_dom_sf"/>
</dbReference>
<protein>
    <submittedName>
        <fullName evidence="2">UPF0052-domain-containing protein</fullName>
    </submittedName>
</protein>
<dbReference type="PANTHER" id="PTHR31240:SF0">
    <property type="entry name" value="MATERNAL EFFECT EMBRYO ARREST 18"/>
    <property type="match status" value="1"/>
</dbReference>
<evidence type="ECO:0000313" key="2">
    <source>
        <dbReference type="EMBL" id="TFK30654.1"/>
    </source>
</evidence>
<dbReference type="STRING" id="230819.A0A5C3LC66"/>
<proteinExistence type="predicted"/>
<evidence type="ECO:0000256" key="1">
    <source>
        <dbReference type="SAM" id="MobiDB-lite"/>
    </source>
</evidence>
<sequence>MASYLQADRAHASNSPGSSVFDLPTGMERVSESQARLAKPSTLPLPPAQPLTSGVTKKGPGPSYLIVSGGTGGNAICSSFVNACFVLPVSDDGGSSSEIIRVLGGPSIGDIRSRLVRLIPSATSSSPLDVIKSLLAYRLPSKYSEKEAREEWRDIVEGRSVLWRGIPSDRKETIRGFLVYFESELLKRAHKNFDFRNGSIGNYFIAAAQHFFRSLPSAIFLFSSITNSQAHILPVIVTNHTVTLAAELENGQRIVGQCEISHPVAVANAGPVERSQFFDNEPEDAYANAHNVMYQRDQVHSEPLAARISKVYYINSYGMAIHPAPNPDFISNLKTRDIIVYSCGSLWTSIMPCLALKGVASAIAGSYSARAKVLLLNSENDRETHGYTATDYIKAIVTTLNTNYSTPKYGLGNVNTVYPASAFITDLVYLKGSKVSVNRGEIAKLGIKCTEVPVSSQDEKVLRFEGEHVRDVLDKIWLDRQEENQ</sequence>
<keyword evidence="3" id="KW-1185">Reference proteome</keyword>
<dbReference type="InterPro" id="IPR002882">
    <property type="entry name" value="CofD"/>
</dbReference>